<evidence type="ECO:0000313" key="9">
    <source>
        <dbReference type="EMBL" id="KAG7195499.1"/>
    </source>
</evidence>
<dbReference type="EMBL" id="JAHMUF010000003">
    <property type="protein sequence ID" value="KAG7195499.1"/>
    <property type="molecule type" value="Genomic_DNA"/>
</dbReference>
<feature type="region of interest" description="Disordered" evidence="7">
    <location>
        <begin position="581"/>
        <end position="606"/>
    </location>
</feature>
<keyword evidence="4" id="KW-0067">ATP-binding</keyword>
<dbReference type="SUPFAM" id="SSF53067">
    <property type="entry name" value="Actin-like ATPase domain"/>
    <property type="match status" value="2"/>
</dbReference>
<evidence type="ECO:0000256" key="5">
    <source>
        <dbReference type="ARBA" id="ARBA00023186"/>
    </source>
</evidence>
<name>A0A9P8AKW3_9ASCO</name>
<dbReference type="Gene3D" id="3.90.640.10">
    <property type="entry name" value="Actin, Chain A, domain 4"/>
    <property type="match status" value="1"/>
</dbReference>
<keyword evidence="5" id="KW-0143">Chaperone</keyword>
<dbReference type="OrthoDB" id="10262720at2759"/>
<feature type="compositionally biased region" description="Polar residues" evidence="7">
    <location>
        <begin position="590"/>
        <end position="604"/>
    </location>
</feature>
<dbReference type="GO" id="GO:0005788">
    <property type="term" value="C:endoplasmic reticulum lumen"/>
    <property type="evidence" value="ECO:0007669"/>
    <property type="project" value="UniProtKB-SubCell"/>
</dbReference>
<evidence type="ECO:0000256" key="6">
    <source>
        <dbReference type="SAM" id="Coils"/>
    </source>
</evidence>
<dbReference type="InterPro" id="IPR018181">
    <property type="entry name" value="Heat_shock_70_CS"/>
</dbReference>
<dbReference type="PANTHER" id="PTHR45639:SF3">
    <property type="entry name" value="HYPOXIA UP-REGULATED PROTEIN 1"/>
    <property type="match status" value="1"/>
</dbReference>
<keyword evidence="2 8" id="KW-0732">Signal</keyword>
<dbReference type="RefSeq" id="XP_043051044.1">
    <property type="nucleotide sequence ID" value="XM_043193992.1"/>
</dbReference>
<dbReference type="GeneID" id="66116636"/>
<evidence type="ECO:0000256" key="4">
    <source>
        <dbReference type="ARBA" id="ARBA00022840"/>
    </source>
</evidence>
<dbReference type="GO" id="GO:0140662">
    <property type="term" value="F:ATP-dependent protein folding chaperone"/>
    <property type="evidence" value="ECO:0007669"/>
    <property type="project" value="InterPro"/>
</dbReference>
<evidence type="ECO:0000313" key="10">
    <source>
        <dbReference type="Proteomes" id="UP000790833"/>
    </source>
</evidence>
<reference evidence="9" key="1">
    <citation type="submission" date="2021-03" db="EMBL/GenBank/DDBJ databases">
        <authorList>
            <person name="Palmer J.M."/>
        </authorList>
    </citation>
    <scope>NUCLEOTIDE SEQUENCE</scope>
    <source>
        <strain evidence="9">ARV_011</strain>
    </source>
</reference>
<dbReference type="Gene3D" id="3.30.420.40">
    <property type="match status" value="2"/>
</dbReference>
<dbReference type="PROSITE" id="PS01036">
    <property type="entry name" value="HSP70_3"/>
    <property type="match status" value="1"/>
</dbReference>
<comment type="caution">
    <text evidence="9">The sequence shown here is derived from an EMBL/GenBank/DDBJ whole genome shotgun (WGS) entry which is preliminary data.</text>
</comment>
<dbReference type="SUPFAM" id="SSF100934">
    <property type="entry name" value="Heat shock protein 70kD (HSP70), C-terminal subdomain"/>
    <property type="match status" value="1"/>
</dbReference>
<dbReference type="InterPro" id="IPR029048">
    <property type="entry name" value="HSP70_C_sf"/>
</dbReference>
<dbReference type="PANTHER" id="PTHR45639">
    <property type="entry name" value="HSC70CB, ISOFORM G-RELATED"/>
    <property type="match status" value="1"/>
</dbReference>
<sequence>MRWFKLFLVLSIVAIVEAAIMGIDYGQQYSKAVLLAPNINFDIVLNNEGKRKDLSGMCIRASSDGDGGLERVYGSSILSLLTRFPQSCVSDLKSLMGKEFDSQDVQQYIRNHFVQLRSDSNRRDSVLVDFIGSKKNSSYHFTPEEVMAMELNQIKDRANQMLNSLAKHSKLDDIIISIAPFASQETRQSYLDTLSLVGIKNVIGIVEDGTAVALNYVSNRKLADVDYDDIKRYSIVYDMGAGSTTATLFSITPFKGNKTIQVEIEALGFETSISGKALTDMVYDVLLGKFMDHFKVDLGDITPRISNRLRDSAEKTKTILSANSDYRVSLESIYNDHDFHCSISRDEIEEIANDLMPLITKPILSALKDADNLPILSLEAVILNGGSTRVPFVQKHLSVLLGGDGKIAKTVNTDESCALGVTFAGYLSKNPSASVKLVDKVFHNYQIKVDNTEDETLVFPKGSIVESKKDLNLGILKSDAVIDLYEDDCFIKSYVFEDLVKKSSKLSCGSKDEKVIIGTFSIDQNKIFDLEELNVKCTKTEKEEKTNNFFKNLMKKKDENEDVEEVEEEEDNDDIVAEEIDHNDSETEQPEFNGTSTNSSSSLKKPTIKRAKMRTIFIAKPRPKQARINPFSRSEKKEIESKLFQLDLKDKERAQVESIKNEVEASCYALRSKLDDLEDVLLEIMDEEELEGHREYVSELLEWLDFESSGTTFKAVNKHLKEVTHRLGFITDAERVKEVDLSLEGIHTTLSKALEMVNLSKEKTTDYEKNVTDFKTLYTEGGFDFETVENSFNHKHSCGEFFSKLNSYLKAQMKKLQALQAKLENTAEELSKKKLFELHNEFTEIADGLEKTLTTATDLHNKRVKYFFQRYDKFVERKKIKELRKLKEELLKSASEAPEKSSSDSEKSSSTSDAGHDEL</sequence>
<feature type="region of interest" description="Disordered" evidence="7">
    <location>
        <begin position="892"/>
        <end position="919"/>
    </location>
</feature>
<dbReference type="AlphaFoldDB" id="A0A9P8AKW3"/>
<protein>
    <submittedName>
        <fullName evidence="9">Lumenal Hsp70 protein</fullName>
    </submittedName>
</protein>
<evidence type="ECO:0000256" key="7">
    <source>
        <dbReference type="SAM" id="MobiDB-lite"/>
    </source>
</evidence>
<dbReference type="InterPro" id="IPR013126">
    <property type="entry name" value="Hsp_70_fam"/>
</dbReference>
<dbReference type="Gene3D" id="3.30.30.30">
    <property type="match status" value="1"/>
</dbReference>
<keyword evidence="10" id="KW-1185">Reference proteome</keyword>
<dbReference type="PRINTS" id="PR00301">
    <property type="entry name" value="HEATSHOCK70"/>
</dbReference>
<comment type="subcellular location">
    <subcellularLocation>
        <location evidence="1">Endoplasmic reticulum lumen</location>
    </subcellularLocation>
</comment>
<dbReference type="GO" id="GO:0034663">
    <property type="term" value="C:endoplasmic reticulum chaperone complex"/>
    <property type="evidence" value="ECO:0007669"/>
    <property type="project" value="TreeGrafter"/>
</dbReference>
<accession>A0A9P8AKW3</accession>
<dbReference type="GO" id="GO:0005524">
    <property type="term" value="F:ATP binding"/>
    <property type="evidence" value="ECO:0007669"/>
    <property type="project" value="UniProtKB-KW"/>
</dbReference>
<keyword evidence="3" id="KW-0547">Nucleotide-binding</keyword>
<feature type="signal peptide" evidence="8">
    <location>
        <begin position="1"/>
        <end position="18"/>
    </location>
</feature>
<gene>
    <name evidence="9" type="primary">LHS1</name>
    <name evidence="9" type="ORF">KQ657_003262</name>
</gene>
<dbReference type="Gene3D" id="1.20.1270.10">
    <property type="match status" value="1"/>
</dbReference>
<feature type="compositionally biased region" description="Basic and acidic residues" evidence="7">
    <location>
        <begin position="892"/>
        <end position="907"/>
    </location>
</feature>
<evidence type="ECO:0000256" key="2">
    <source>
        <dbReference type="ARBA" id="ARBA00022729"/>
    </source>
</evidence>
<feature type="coiled-coil region" evidence="6">
    <location>
        <begin position="806"/>
        <end position="833"/>
    </location>
</feature>
<dbReference type="GO" id="GO:0030968">
    <property type="term" value="P:endoplasmic reticulum unfolded protein response"/>
    <property type="evidence" value="ECO:0007669"/>
    <property type="project" value="TreeGrafter"/>
</dbReference>
<proteinExistence type="predicted"/>
<dbReference type="Pfam" id="PF00012">
    <property type="entry name" value="HSP70"/>
    <property type="match status" value="1"/>
</dbReference>
<evidence type="ECO:0000256" key="3">
    <source>
        <dbReference type="ARBA" id="ARBA00022741"/>
    </source>
</evidence>
<keyword evidence="6" id="KW-0175">Coiled coil</keyword>
<evidence type="ECO:0000256" key="1">
    <source>
        <dbReference type="ARBA" id="ARBA00004319"/>
    </source>
</evidence>
<dbReference type="InterPro" id="IPR043129">
    <property type="entry name" value="ATPase_NBD"/>
</dbReference>
<dbReference type="Proteomes" id="UP000790833">
    <property type="component" value="Unassembled WGS sequence"/>
</dbReference>
<organism evidence="9 10">
    <name type="scientific">Scheffersomyces spartinae</name>
    <dbReference type="NCBI Taxonomy" id="45513"/>
    <lineage>
        <taxon>Eukaryota</taxon>
        <taxon>Fungi</taxon>
        <taxon>Dikarya</taxon>
        <taxon>Ascomycota</taxon>
        <taxon>Saccharomycotina</taxon>
        <taxon>Pichiomycetes</taxon>
        <taxon>Debaryomycetaceae</taxon>
        <taxon>Scheffersomyces</taxon>
    </lineage>
</organism>
<evidence type="ECO:0000256" key="8">
    <source>
        <dbReference type="SAM" id="SignalP"/>
    </source>
</evidence>
<feature type="chain" id="PRO_5040244428" evidence="8">
    <location>
        <begin position="19"/>
        <end position="919"/>
    </location>
</feature>